<keyword evidence="5" id="KW-0238">DNA-binding</keyword>
<proteinExistence type="inferred from homology"/>
<dbReference type="InterPro" id="IPR015886">
    <property type="entry name" value="H2TH_FPG"/>
</dbReference>
<keyword evidence="14" id="KW-1185">Reference proteome</keyword>
<feature type="compositionally biased region" description="Basic and acidic residues" evidence="10">
    <location>
        <begin position="305"/>
        <end position="320"/>
    </location>
</feature>
<comment type="caution">
    <text evidence="13">The sequence shown here is derived from an EMBL/GenBank/DDBJ whole genome shotgun (WGS) entry which is preliminary data.</text>
</comment>
<dbReference type="AlphaFoldDB" id="A0A4Y9ZDM7"/>
<comment type="catalytic activity">
    <reaction evidence="1">
        <text>Hydrolysis of DNA containing ring-opened 7-methylguanine residues, releasing 2,6-diamino-4-hydroxy-5-(N-methyl)formamidopyrimidine.</text>
        <dbReference type="EC" id="3.2.2.23"/>
    </reaction>
</comment>
<evidence type="ECO:0000256" key="3">
    <source>
        <dbReference type="ARBA" id="ARBA00022763"/>
    </source>
</evidence>
<dbReference type="Gene3D" id="1.10.8.50">
    <property type="match status" value="1"/>
</dbReference>
<evidence type="ECO:0000313" key="13">
    <source>
        <dbReference type="EMBL" id="TFY72260.1"/>
    </source>
</evidence>
<comment type="similarity">
    <text evidence="2">Belongs to the FPG family.</text>
</comment>
<gene>
    <name evidence="13" type="ORF">EVG20_g769</name>
</gene>
<dbReference type="CDD" id="cd08972">
    <property type="entry name" value="PF_Nei_N"/>
    <property type="match status" value="1"/>
</dbReference>
<dbReference type="GO" id="GO:0003906">
    <property type="term" value="F:DNA-(apurinic or apyrimidinic site) endonuclease activity"/>
    <property type="evidence" value="ECO:0007669"/>
    <property type="project" value="InterPro"/>
</dbReference>
<dbReference type="EMBL" id="SEOQ01000020">
    <property type="protein sequence ID" value="TFY72260.1"/>
    <property type="molecule type" value="Genomic_DNA"/>
</dbReference>
<dbReference type="Gene3D" id="3.20.190.10">
    <property type="entry name" value="MutM-like, N-terminal"/>
    <property type="match status" value="1"/>
</dbReference>
<keyword evidence="7" id="KW-0456">Lyase</keyword>
<dbReference type="InterPro" id="IPR012319">
    <property type="entry name" value="FPG_cat"/>
</dbReference>
<protein>
    <submittedName>
        <fullName evidence="13">Uncharacterized protein</fullName>
    </submittedName>
</protein>
<feature type="region of interest" description="Disordered" evidence="10">
    <location>
        <begin position="300"/>
        <end position="376"/>
    </location>
</feature>
<evidence type="ECO:0000256" key="1">
    <source>
        <dbReference type="ARBA" id="ARBA00001668"/>
    </source>
</evidence>
<dbReference type="Proteomes" id="UP000298327">
    <property type="component" value="Unassembled WGS sequence"/>
</dbReference>
<dbReference type="SMART" id="SM01232">
    <property type="entry name" value="H2TH"/>
    <property type="match status" value="1"/>
</dbReference>
<dbReference type="GO" id="GO:0003684">
    <property type="term" value="F:damaged DNA binding"/>
    <property type="evidence" value="ECO:0007669"/>
    <property type="project" value="InterPro"/>
</dbReference>
<dbReference type="GO" id="GO:0008534">
    <property type="term" value="F:oxidized purine nucleobase lesion DNA N-glycosylase activity"/>
    <property type="evidence" value="ECO:0007669"/>
    <property type="project" value="UniProtKB-EC"/>
</dbReference>
<evidence type="ECO:0000313" key="14">
    <source>
        <dbReference type="Proteomes" id="UP000298327"/>
    </source>
</evidence>
<keyword evidence="9" id="KW-0326">Glycosidase</keyword>
<evidence type="ECO:0000259" key="11">
    <source>
        <dbReference type="PROSITE" id="PS50042"/>
    </source>
</evidence>
<evidence type="ECO:0000256" key="9">
    <source>
        <dbReference type="ARBA" id="ARBA00023295"/>
    </source>
</evidence>
<dbReference type="GO" id="GO:0016829">
    <property type="term" value="F:lyase activity"/>
    <property type="evidence" value="ECO:0007669"/>
    <property type="project" value="UniProtKB-KW"/>
</dbReference>
<feature type="compositionally biased region" description="Polar residues" evidence="10">
    <location>
        <begin position="355"/>
        <end position="376"/>
    </location>
</feature>
<dbReference type="SUPFAM" id="SSF46946">
    <property type="entry name" value="S13-like H2TH domain"/>
    <property type="match status" value="1"/>
</dbReference>
<evidence type="ECO:0000256" key="8">
    <source>
        <dbReference type="ARBA" id="ARBA00023268"/>
    </source>
</evidence>
<reference evidence="13 14" key="1">
    <citation type="submission" date="2019-02" db="EMBL/GenBank/DDBJ databases">
        <title>Genome sequencing of the rare red list fungi Dentipellis fragilis.</title>
        <authorList>
            <person name="Buettner E."/>
            <person name="Kellner H."/>
        </authorList>
    </citation>
    <scope>NUCLEOTIDE SEQUENCE [LARGE SCALE GENOMIC DNA]</scope>
    <source>
        <strain evidence="13 14">DSM 105465</strain>
    </source>
</reference>
<keyword evidence="8" id="KW-0511">Multifunctional enzyme</keyword>
<evidence type="ECO:0000256" key="5">
    <source>
        <dbReference type="ARBA" id="ARBA00023125"/>
    </source>
</evidence>
<keyword evidence="3" id="KW-0227">DNA damage</keyword>
<name>A0A4Y9ZDM7_9AGAM</name>
<dbReference type="InterPro" id="IPR035937">
    <property type="entry name" value="FPG_N"/>
</dbReference>
<evidence type="ECO:0000256" key="10">
    <source>
        <dbReference type="SAM" id="MobiDB-lite"/>
    </source>
</evidence>
<dbReference type="PANTHER" id="PTHR22993:SF9">
    <property type="entry name" value="FORMAMIDOPYRIMIDINE-DNA GLYCOSYLASE"/>
    <property type="match status" value="1"/>
</dbReference>
<dbReference type="GO" id="GO:0008270">
    <property type="term" value="F:zinc ion binding"/>
    <property type="evidence" value="ECO:0007669"/>
    <property type="project" value="InterPro"/>
</dbReference>
<feature type="domain" description="Formamidopyrimidine-DNA glycosylase catalytic" evidence="12">
    <location>
        <begin position="2"/>
        <end position="135"/>
    </location>
</feature>
<dbReference type="GO" id="GO:0005634">
    <property type="term" value="C:nucleus"/>
    <property type="evidence" value="ECO:0007669"/>
    <property type="project" value="TreeGrafter"/>
</dbReference>
<feature type="domain" description="Cyclic nucleotide-binding" evidence="11">
    <location>
        <begin position="22"/>
        <end position="101"/>
    </location>
</feature>
<dbReference type="PANTHER" id="PTHR22993">
    <property type="entry name" value="FORMAMIDOPYRIMIDINE-DNA GLYCOSYLASE"/>
    <property type="match status" value="1"/>
</dbReference>
<dbReference type="Pfam" id="PF01149">
    <property type="entry name" value="Fapy_DNA_glyco"/>
    <property type="match status" value="1"/>
</dbReference>
<keyword evidence="6" id="KW-0234">DNA repair</keyword>
<dbReference type="OrthoDB" id="444592at2759"/>
<evidence type="ECO:0000256" key="7">
    <source>
        <dbReference type="ARBA" id="ARBA00023239"/>
    </source>
</evidence>
<accession>A0A4Y9ZDM7</accession>
<dbReference type="InterPro" id="IPR000595">
    <property type="entry name" value="cNMP-bd_dom"/>
</dbReference>
<dbReference type="GO" id="GO:0006284">
    <property type="term" value="P:base-excision repair"/>
    <property type="evidence" value="ECO:0007669"/>
    <property type="project" value="InterPro"/>
</dbReference>
<evidence type="ECO:0000256" key="4">
    <source>
        <dbReference type="ARBA" id="ARBA00022801"/>
    </source>
</evidence>
<dbReference type="SMART" id="SM00898">
    <property type="entry name" value="Fapy_DNA_glyco"/>
    <property type="match status" value="1"/>
</dbReference>
<sequence length="376" mass="42076">MPELPEVERAAALIRSLALGGAIDKVETAEDTIVFSGISHEEFAKEITGRTIKEVGRYGKVFYLILDGEGRMPVFHFGMTGMLQVRGNLPVHYRGAPRKTSTDWPPRFMKFILHITPASSSTPIEIAFLDARRLGRIRLCKTPLTEPPISALGFDPILAMPDLEYFMKCVLKRTCPIKALLLDQSFSAGVGNWVADEILYHARVHPEQRCNTLSPEQLTSLHHQTQEVCRIAVEVNADDKKFPADWLFRHRWGKGKKGKGKAAKDAENVLKLPSGESATIKWITVGGRTSAYITELQHLPQAQAADRDEGNDKAEDRGGESDLTPLSESDTEVVVRTRTTKKRKTSDDHRKPTKQPRTSQREQLSISTSQKTVRKK</sequence>
<organism evidence="13 14">
    <name type="scientific">Dentipellis fragilis</name>
    <dbReference type="NCBI Taxonomy" id="205917"/>
    <lineage>
        <taxon>Eukaryota</taxon>
        <taxon>Fungi</taxon>
        <taxon>Dikarya</taxon>
        <taxon>Basidiomycota</taxon>
        <taxon>Agaricomycotina</taxon>
        <taxon>Agaricomycetes</taxon>
        <taxon>Russulales</taxon>
        <taxon>Hericiaceae</taxon>
        <taxon>Dentipellis</taxon>
    </lineage>
</organism>
<dbReference type="STRING" id="205917.A0A4Y9ZDM7"/>
<evidence type="ECO:0000259" key="12">
    <source>
        <dbReference type="PROSITE" id="PS51068"/>
    </source>
</evidence>
<keyword evidence="4" id="KW-0378">Hydrolase</keyword>
<evidence type="ECO:0000256" key="2">
    <source>
        <dbReference type="ARBA" id="ARBA00009409"/>
    </source>
</evidence>
<dbReference type="FunFam" id="1.10.8.50:FF:000009">
    <property type="entry name" value="Formamidopyrimidine-DNA glycosylase"/>
    <property type="match status" value="1"/>
</dbReference>
<dbReference type="InterPro" id="IPR010979">
    <property type="entry name" value="Ribosomal_uS13-like_H2TH"/>
</dbReference>
<dbReference type="PROSITE" id="PS51068">
    <property type="entry name" value="FPG_CAT"/>
    <property type="match status" value="1"/>
</dbReference>
<evidence type="ECO:0000256" key="6">
    <source>
        <dbReference type="ARBA" id="ARBA00023204"/>
    </source>
</evidence>
<dbReference type="PROSITE" id="PS50042">
    <property type="entry name" value="CNMP_BINDING_3"/>
    <property type="match status" value="1"/>
</dbReference>
<dbReference type="Pfam" id="PF06831">
    <property type="entry name" value="H2TH"/>
    <property type="match status" value="1"/>
</dbReference>
<dbReference type="SUPFAM" id="SSF81624">
    <property type="entry name" value="N-terminal domain of MutM-like DNA repair proteins"/>
    <property type="match status" value="1"/>
</dbReference>